<evidence type="ECO:0008006" key="5">
    <source>
        <dbReference type="Google" id="ProtNLM"/>
    </source>
</evidence>
<dbReference type="AlphaFoldDB" id="A0A6A6UX64"/>
<evidence type="ECO:0000256" key="2">
    <source>
        <dbReference type="SAM" id="SignalP"/>
    </source>
</evidence>
<name>A0A6A6UX64_9PLEO</name>
<evidence type="ECO:0000313" key="4">
    <source>
        <dbReference type="Proteomes" id="UP000799440"/>
    </source>
</evidence>
<feature type="region of interest" description="Disordered" evidence="1">
    <location>
        <begin position="46"/>
        <end position="79"/>
    </location>
</feature>
<dbReference type="Proteomes" id="UP000799440">
    <property type="component" value="Unassembled WGS sequence"/>
</dbReference>
<evidence type="ECO:0000313" key="3">
    <source>
        <dbReference type="EMBL" id="KAF2742303.1"/>
    </source>
</evidence>
<feature type="chain" id="PRO_5025643391" description="Secreted protein" evidence="2">
    <location>
        <begin position="24"/>
        <end position="94"/>
    </location>
</feature>
<accession>A0A6A6UX64</accession>
<protein>
    <recommendedName>
        <fullName evidence="5">Secreted protein</fullName>
    </recommendedName>
</protein>
<sequence length="94" mass="10397">MACSLHQASSLLLQLWLLSTSSHRPVAFHFHHHLPSDFGHRYTSSHRIVAQSRPPEPVRGGMGSTGRKTERGGVVSHGLDPAPFWTGECKFRLG</sequence>
<evidence type="ECO:0000256" key="1">
    <source>
        <dbReference type="SAM" id="MobiDB-lite"/>
    </source>
</evidence>
<keyword evidence="4" id="KW-1185">Reference proteome</keyword>
<reference evidence="3" key="1">
    <citation type="journal article" date="2020" name="Stud. Mycol.">
        <title>101 Dothideomycetes genomes: a test case for predicting lifestyles and emergence of pathogens.</title>
        <authorList>
            <person name="Haridas S."/>
            <person name="Albert R."/>
            <person name="Binder M."/>
            <person name="Bloem J."/>
            <person name="Labutti K."/>
            <person name="Salamov A."/>
            <person name="Andreopoulos B."/>
            <person name="Baker S."/>
            <person name="Barry K."/>
            <person name="Bills G."/>
            <person name="Bluhm B."/>
            <person name="Cannon C."/>
            <person name="Castanera R."/>
            <person name="Culley D."/>
            <person name="Daum C."/>
            <person name="Ezra D."/>
            <person name="Gonzalez J."/>
            <person name="Henrissat B."/>
            <person name="Kuo A."/>
            <person name="Liang C."/>
            <person name="Lipzen A."/>
            <person name="Lutzoni F."/>
            <person name="Magnuson J."/>
            <person name="Mondo S."/>
            <person name="Nolan M."/>
            <person name="Ohm R."/>
            <person name="Pangilinan J."/>
            <person name="Park H.-J."/>
            <person name="Ramirez L."/>
            <person name="Alfaro M."/>
            <person name="Sun H."/>
            <person name="Tritt A."/>
            <person name="Yoshinaga Y."/>
            <person name="Zwiers L.-H."/>
            <person name="Turgeon B."/>
            <person name="Goodwin S."/>
            <person name="Spatafora J."/>
            <person name="Crous P."/>
            <person name="Grigoriev I."/>
        </authorList>
    </citation>
    <scope>NUCLEOTIDE SEQUENCE</scope>
    <source>
        <strain evidence="3">CBS 119925</strain>
    </source>
</reference>
<organism evidence="3 4">
    <name type="scientific">Sporormia fimetaria CBS 119925</name>
    <dbReference type="NCBI Taxonomy" id="1340428"/>
    <lineage>
        <taxon>Eukaryota</taxon>
        <taxon>Fungi</taxon>
        <taxon>Dikarya</taxon>
        <taxon>Ascomycota</taxon>
        <taxon>Pezizomycotina</taxon>
        <taxon>Dothideomycetes</taxon>
        <taxon>Pleosporomycetidae</taxon>
        <taxon>Pleosporales</taxon>
        <taxon>Sporormiaceae</taxon>
        <taxon>Sporormia</taxon>
    </lineage>
</organism>
<feature type="signal peptide" evidence="2">
    <location>
        <begin position="1"/>
        <end position="23"/>
    </location>
</feature>
<gene>
    <name evidence="3" type="ORF">M011DRAFT_472343</name>
</gene>
<proteinExistence type="predicted"/>
<dbReference type="EMBL" id="MU006611">
    <property type="protein sequence ID" value="KAF2742303.1"/>
    <property type="molecule type" value="Genomic_DNA"/>
</dbReference>
<keyword evidence="2" id="KW-0732">Signal</keyword>